<dbReference type="PANTHER" id="PTHR24096">
    <property type="entry name" value="LONG-CHAIN-FATTY-ACID--COA LIGASE"/>
    <property type="match status" value="1"/>
</dbReference>
<dbReference type="Pfam" id="PF00501">
    <property type="entry name" value="AMP-binding"/>
    <property type="match status" value="1"/>
</dbReference>
<reference evidence="5" key="1">
    <citation type="submission" date="2021-12" db="EMBL/GenBank/DDBJ databases">
        <authorList>
            <person name="Zaccaron A."/>
            <person name="Stergiopoulos I."/>
        </authorList>
    </citation>
    <scope>NUCLEOTIDE SEQUENCE</scope>
    <source>
        <strain evidence="5">Race5_Kim</strain>
    </source>
</reference>
<evidence type="ECO:0000256" key="2">
    <source>
        <dbReference type="ARBA" id="ARBA00022598"/>
    </source>
</evidence>
<protein>
    <submittedName>
        <fullName evidence="5">Acyl-coenzyme A synthetase</fullName>
    </submittedName>
</protein>
<evidence type="ECO:0000313" key="6">
    <source>
        <dbReference type="Proteomes" id="UP000756132"/>
    </source>
</evidence>
<reference evidence="5" key="2">
    <citation type="journal article" date="2022" name="Microb. Genom.">
        <title>A chromosome-scale genome assembly of the tomato pathogen Cladosporium fulvum reveals a compartmentalized genome architecture and the presence of a dispensable chromosome.</title>
        <authorList>
            <person name="Zaccaron A.Z."/>
            <person name="Chen L.H."/>
            <person name="Samaras A."/>
            <person name="Stergiopoulos I."/>
        </authorList>
    </citation>
    <scope>NUCLEOTIDE SEQUENCE</scope>
    <source>
        <strain evidence="5">Race5_Kim</strain>
    </source>
</reference>
<dbReference type="AlphaFoldDB" id="A0A9Q8LIT1"/>
<dbReference type="GeneID" id="71986022"/>
<dbReference type="GO" id="GO:0019748">
    <property type="term" value="P:secondary metabolic process"/>
    <property type="evidence" value="ECO:0007669"/>
    <property type="project" value="TreeGrafter"/>
</dbReference>
<dbReference type="OrthoDB" id="1898221at2759"/>
<organism evidence="5 6">
    <name type="scientific">Passalora fulva</name>
    <name type="common">Tomato leaf mold</name>
    <name type="synonym">Cladosporium fulvum</name>
    <dbReference type="NCBI Taxonomy" id="5499"/>
    <lineage>
        <taxon>Eukaryota</taxon>
        <taxon>Fungi</taxon>
        <taxon>Dikarya</taxon>
        <taxon>Ascomycota</taxon>
        <taxon>Pezizomycotina</taxon>
        <taxon>Dothideomycetes</taxon>
        <taxon>Dothideomycetidae</taxon>
        <taxon>Mycosphaerellales</taxon>
        <taxon>Mycosphaerellaceae</taxon>
        <taxon>Fulvia</taxon>
    </lineage>
</organism>
<dbReference type="Gene3D" id="3.30.300.30">
    <property type="match status" value="1"/>
</dbReference>
<keyword evidence="2" id="KW-0436">Ligase</keyword>
<dbReference type="KEGG" id="ffu:CLAFUR5_06144"/>
<evidence type="ECO:0000259" key="3">
    <source>
        <dbReference type="Pfam" id="PF00501"/>
    </source>
</evidence>
<dbReference type="Pfam" id="PF13193">
    <property type="entry name" value="AMP-binding_C"/>
    <property type="match status" value="1"/>
</dbReference>
<dbReference type="RefSeq" id="XP_047762270.1">
    <property type="nucleotide sequence ID" value="XM_047905292.1"/>
</dbReference>
<name>A0A9Q8LIT1_PASFU</name>
<dbReference type="Proteomes" id="UP000756132">
    <property type="component" value="Chromosome 5"/>
</dbReference>
<dbReference type="GO" id="GO:0016405">
    <property type="term" value="F:CoA-ligase activity"/>
    <property type="evidence" value="ECO:0007669"/>
    <property type="project" value="TreeGrafter"/>
</dbReference>
<dbReference type="SUPFAM" id="SSF56801">
    <property type="entry name" value="Acetyl-CoA synthetase-like"/>
    <property type="match status" value="1"/>
</dbReference>
<evidence type="ECO:0000256" key="1">
    <source>
        <dbReference type="ARBA" id="ARBA00006432"/>
    </source>
</evidence>
<dbReference type="InterPro" id="IPR045851">
    <property type="entry name" value="AMP-bd_C_sf"/>
</dbReference>
<comment type="similarity">
    <text evidence="1">Belongs to the ATP-dependent AMP-binding enzyme family.</text>
</comment>
<dbReference type="InterPro" id="IPR000873">
    <property type="entry name" value="AMP-dep_synth/lig_dom"/>
</dbReference>
<gene>
    <name evidence="5" type="ORF">CLAFUR5_06144</name>
</gene>
<dbReference type="Gene3D" id="3.40.50.980">
    <property type="match status" value="2"/>
</dbReference>
<feature type="domain" description="AMP-dependent synthetase/ligase" evidence="3">
    <location>
        <begin position="2"/>
        <end position="321"/>
    </location>
</feature>
<dbReference type="EMBL" id="CP090167">
    <property type="protein sequence ID" value="UJO17904.1"/>
    <property type="molecule type" value="Genomic_DNA"/>
</dbReference>
<dbReference type="PROSITE" id="PS00455">
    <property type="entry name" value="AMP_BINDING"/>
    <property type="match status" value="1"/>
</dbReference>
<keyword evidence="6" id="KW-1185">Reference proteome</keyword>
<dbReference type="Gene3D" id="2.30.38.10">
    <property type="entry name" value="Luciferase, Domain 3"/>
    <property type="match status" value="1"/>
</dbReference>
<dbReference type="PANTHER" id="PTHR24096:SF149">
    <property type="entry name" value="AMP-BINDING DOMAIN-CONTAINING PROTEIN-RELATED"/>
    <property type="match status" value="1"/>
</dbReference>
<evidence type="ECO:0000313" key="5">
    <source>
        <dbReference type="EMBL" id="UJO17904.1"/>
    </source>
</evidence>
<dbReference type="InterPro" id="IPR025110">
    <property type="entry name" value="AMP-bd_C"/>
</dbReference>
<evidence type="ECO:0000259" key="4">
    <source>
        <dbReference type="Pfam" id="PF13193"/>
    </source>
</evidence>
<feature type="domain" description="AMP-binding enzyme C-terminal" evidence="4">
    <location>
        <begin position="370"/>
        <end position="446"/>
    </location>
</feature>
<sequence length="459" mass="50934">MAAGGVYRGASTASTVTELVRQICDSGATLLLCSKEYEETTIAAAKQCAIPSERILVIDSSSSVRWKLLLSAQPHLDVLRSYSGRMLEWQRFTRPSDLESITTCLLYSSGTTGLPKGVRLSHWNLVSSNIVSMHLGARYISRRMQEGHIFHWRTIGCLPMAHIAGFQQYSLNPFYMGGTVYWLEKYNFDDFIKYSRQYRTVYQFSVPPIGLQVAKSPKVTDHFDSWEVACSGAAPMGLELVKEVSQKLGKGNTFMTRTWGATETDGSVTATDWDLRDETGSVGEILPNVRVRVVNDEGQDVEPGEVGEMLVAGPVVCQGYHNNPTATDASIVNGWYSTGDVGYVRDNQVYLVDRKKELIKYKGLQVAPAELEDLLMSHPKIVDAAVIGVQSARYGTEVPKAFIVVAVGGRALRLKKLWTWSRPLSQAISDCEAELSSFMRFQRVRLARSYGRSCGSDHI</sequence>
<proteinExistence type="inferred from homology"/>
<dbReference type="InterPro" id="IPR020845">
    <property type="entry name" value="AMP-binding_CS"/>
</dbReference>
<accession>A0A9Q8LIT1</accession>